<accession>A0ABT1P6X4</accession>
<dbReference type="PANTHER" id="PTHR18964">
    <property type="entry name" value="ROK (REPRESSOR, ORF, KINASE) FAMILY"/>
    <property type="match status" value="1"/>
</dbReference>
<dbReference type="InterPro" id="IPR000600">
    <property type="entry name" value="ROK"/>
</dbReference>
<evidence type="ECO:0000256" key="2">
    <source>
        <dbReference type="SAM" id="MobiDB-lite"/>
    </source>
</evidence>
<dbReference type="PANTHER" id="PTHR18964:SF149">
    <property type="entry name" value="BIFUNCTIONAL UDP-N-ACETYLGLUCOSAMINE 2-EPIMERASE_N-ACETYLMANNOSAMINE KINASE"/>
    <property type="match status" value="1"/>
</dbReference>
<reference evidence="3 4" key="1">
    <citation type="submission" date="2022-06" db="EMBL/GenBank/DDBJ databases">
        <title>Draft genome sequence of type strain Streptomyces rubrisoli DSM 42083.</title>
        <authorList>
            <person name="Duangmal K."/>
            <person name="Klaysubun C."/>
        </authorList>
    </citation>
    <scope>NUCLEOTIDE SEQUENCE [LARGE SCALE GENOMIC DNA]</scope>
    <source>
        <strain evidence="3 4">DSM 42083</strain>
    </source>
</reference>
<dbReference type="Gene3D" id="3.30.420.40">
    <property type="match status" value="2"/>
</dbReference>
<keyword evidence="4" id="KW-1185">Reference proteome</keyword>
<dbReference type="RefSeq" id="WP_255924452.1">
    <property type="nucleotide sequence ID" value="NZ_JANFNH010000001.1"/>
</dbReference>
<comment type="caution">
    <text evidence="3">The sequence shown here is derived from an EMBL/GenBank/DDBJ whole genome shotgun (WGS) entry which is preliminary data.</text>
</comment>
<feature type="region of interest" description="Disordered" evidence="2">
    <location>
        <begin position="1"/>
        <end position="24"/>
    </location>
</feature>
<dbReference type="InterPro" id="IPR043129">
    <property type="entry name" value="ATPase_NBD"/>
</dbReference>
<evidence type="ECO:0000313" key="3">
    <source>
        <dbReference type="EMBL" id="MCQ4040501.1"/>
    </source>
</evidence>
<name>A0ABT1P6X4_9ACTN</name>
<comment type="similarity">
    <text evidence="1">Belongs to the ROK (NagC/XylR) family.</text>
</comment>
<dbReference type="Proteomes" id="UP001206206">
    <property type="component" value="Unassembled WGS sequence"/>
</dbReference>
<evidence type="ECO:0000313" key="4">
    <source>
        <dbReference type="Proteomes" id="UP001206206"/>
    </source>
</evidence>
<organism evidence="3 4">
    <name type="scientific">Streptantibioticus rubrisoli</name>
    <dbReference type="NCBI Taxonomy" id="1387313"/>
    <lineage>
        <taxon>Bacteria</taxon>
        <taxon>Bacillati</taxon>
        <taxon>Actinomycetota</taxon>
        <taxon>Actinomycetes</taxon>
        <taxon>Kitasatosporales</taxon>
        <taxon>Streptomycetaceae</taxon>
        <taxon>Streptantibioticus</taxon>
    </lineage>
</organism>
<feature type="compositionally biased region" description="Low complexity" evidence="2">
    <location>
        <begin position="11"/>
        <end position="24"/>
    </location>
</feature>
<protein>
    <submittedName>
        <fullName evidence="3">ROK family protein</fullName>
    </submittedName>
</protein>
<evidence type="ECO:0000256" key="1">
    <source>
        <dbReference type="ARBA" id="ARBA00006479"/>
    </source>
</evidence>
<dbReference type="SUPFAM" id="SSF53067">
    <property type="entry name" value="Actin-like ATPase domain"/>
    <property type="match status" value="1"/>
</dbReference>
<dbReference type="EMBL" id="JANFNH010000001">
    <property type="protein sequence ID" value="MCQ4040501.1"/>
    <property type="molecule type" value="Genomic_DNA"/>
</dbReference>
<sequence length="339" mass="34612">MLEQPESLPRPCDGPTPDAAGDGPPFTVIGIDFGGTKTELALADSHGTVLARVRLDTLAERGPDQTLARAAEAARRLAREAAERFAAPVAAHAAVAPGIVQPDRILLTPNLPGWEQLALSARLAEELGAPEVAVANDVRAGALAELRFGALRDADPGLYVSLGTGIAAALTVGGRVIAGAHQAAGEIAYINPGGAPVDAVRAGHAPLEELVGGKSLGERAEELLGAPASAADLFHSTDPAARDLAEHALTVLAMTLANLSVFADPARIVLGGGMMAAADVILPTLQRLLAGATPFPAELRPARFRKDASLHGAVTLALDSLRPLPKAARCRPTASLGAL</sequence>
<proteinExistence type="inferred from homology"/>
<dbReference type="Pfam" id="PF00480">
    <property type="entry name" value="ROK"/>
    <property type="match status" value="1"/>
</dbReference>
<gene>
    <name evidence="3" type="ORF">NON19_00320</name>
</gene>